<keyword evidence="3" id="KW-0547">Nucleotide-binding</keyword>
<dbReference type="PROSITE" id="PS50893">
    <property type="entry name" value="ABC_TRANSPORTER_2"/>
    <property type="match status" value="1"/>
</dbReference>
<gene>
    <name evidence="6" type="ORF">SAMN04490244_111101</name>
</gene>
<dbReference type="SUPFAM" id="SSF50331">
    <property type="entry name" value="MOP-like"/>
    <property type="match status" value="1"/>
</dbReference>
<dbReference type="STRING" id="641238.SAMN04490244_111101"/>
<evidence type="ECO:0000313" key="6">
    <source>
        <dbReference type="EMBL" id="SES34688.1"/>
    </source>
</evidence>
<dbReference type="PANTHER" id="PTHR43875">
    <property type="entry name" value="MALTODEXTRIN IMPORT ATP-BINDING PROTEIN MSMX"/>
    <property type="match status" value="1"/>
</dbReference>
<evidence type="ECO:0000313" key="7">
    <source>
        <dbReference type="Proteomes" id="UP000198885"/>
    </source>
</evidence>
<reference evidence="6 7" key="1">
    <citation type="submission" date="2016-10" db="EMBL/GenBank/DDBJ databases">
        <authorList>
            <person name="de Groot N.N."/>
        </authorList>
    </citation>
    <scope>NUCLEOTIDE SEQUENCE [LARGE SCALE GENOMIC DNA]</scope>
    <source>
        <strain evidence="6 7">DSM 23042</strain>
    </source>
</reference>
<dbReference type="Proteomes" id="UP000198885">
    <property type="component" value="Unassembled WGS sequence"/>
</dbReference>
<dbReference type="InterPro" id="IPR003593">
    <property type="entry name" value="AAA+_ATPase"/>
</dbReference>
<name>A0A1H9WLB0_9RHOB</name>
<evidence type="ECO:0000256" key="4">
    <source>
        <dbReference type="ARBA" id="ARBA00022840"/>
    </source>
</evidence>
<keyword evidence="7" id="KW-1185">Reference proteome</keyword>
<dbReference type="InterPro" id="IPR015855">
    <property type="entry name" value="ABC_transpr_MalK-like"/>
</dbReference>
<dbReference type="FunFam" id="3.40.50.300:FF:000042">
    <property type="entry name" value="Maltose/maltodextrin ABC transporter, ATP-binding protein"/>
    <property type="match status" value="1"/>
</dbReference>
<dbReference type="InterPro" id="IPR003439">
    <property type="entry name" value="ABC_transporter-like_ATP-bd"/>
</dbReference>
<dbReference type="Gene3D" id="3.40.50.300">
    <property type="entry name" value="P-loop containing nucleotide triphosphate hydrolases"/>
    <property type="match status" value="1"/>
</dbReference>
<keyword evidence="2" id="KW-0813">Transport</keyword>
<dbReference type="PANTHER" id="PTHR43875:SF1">
    <property type="entry name" value="OSMOPROTECTIVE COMPOUNDS UPTAKE ATP-BINDING PROTEIN GGTA"/>
    <property type="match status" value="1"/>
</dbReference>
<dbReference type="InterPro" id="IPR027417">
    <property type="entry name" value="P-loop_NTPase"/>
</dbReference>
<dbReference type="AlphaFoldDB" id="A0A1H9WLB0"/>
<evidence type="ECO:0000256" key="3">
    <source>
        <dbReference type="ARBA" id="ARBA00022741"/>
    </source>
</evidence>
<dbReference type="OrthoDB" id="7832602at2"/>
<dbReference type="GO" id="GO:0140359">
    <property type="term" value="F:ABC-type transporter activity"/>
    <property type="evidence" value="ECO:0007669"/>
    <property type="project" value="InterPro"/>
</dbReference>
<dbReference type="GO" id="GO:0008643">
    <property type="term" value="P:carbohydrate transport"/>
    <property type="evidence" value="ECO:0007669"/>
    <property type="project" value="InterPro"/>
</dbReference>
<dbReference type="GO" id="GO:0055052">
    <property type="term" value="C:ATP-binding cassette (ABC) transporter complex, substrate-binding subunit-containing"/>
    <property type="evidence" value="ECO:0007669"/>
    <property type="project" value="TreeGrafter"/>
</dbReference>
<sequence>MEGLILDGSTPTAAAADARAGATLRLRGLTKQFGDGNVVEALDLDVAAREFVVLVGPSGCGKSTTLRMVAGLEQPTAGDIEVDGIRVNGMGAAERDVAMVFQDYALYPHMTVAQNIGFGLRRRGTGRAETRRAVAEAAQMLELTDLLDRRPGALSGGQRQRVAMGRAIVRRPRLFLFDEPLSNLDARLRVFMRTEVKRLHAMMPTTTLYVTHDQTEAMTMADRVVVMNGGRAEQIGPPMEIYDNPASRFVAGFMGAPEMNFATAELSADAVTLPGVTLPRPPVTGQGEVTLGLRAEALTAEAAPAPDRMPATLVLAEPLGADVHGLWRTDAMGEIWVRHDADARLRPGDTSHLAVDPARMHLFDPASGRTLRRRDTPTATDV</sequence>
<dbReference type="Pfam" id="PF08402">
    <property type="entry name" value="TOBE_2"/>
    <property type="match status" value="1"/>
</dbReference>
<dbReference type="Pfam" id="PF00005">
    <property type="entry name" value="ABC_tran"/>
    <property type="match status" value="1"/>
</dbReference>
<dbReference type="InterPro" id="IPR013611">
    <property type="entry name" value="Transp-assoc_OB_typ2"/>
</dbReference>
<dbReference type="GO" id="GO:0016887">
    <property type="term" value="F:ATP hydrolysis activity"/>
    <property type="evidence" value="ECO:0007669"/>
    <property type="project" value="InterPro"/>
</dbReference>
<dbReference type="CDD" id="cd03301">
    <property type="entry name" value="ABC_MalK_N"/>
    <property type="match status" value="1"/>
</dbReference>
<dbReference type="InterPro" id="IPR008995">
    <property type="entry name" value="Mo/tungstate-bd_C_term_dom"/>
</dbReference>
<dbReference type="GO" id="GO:0005524">
    <property type="term" value="F:ATP binding"/>
    <property type="evidence" value="ECO:0007669"/>
    <property type="project" value="UniProtKB-KW"/>
</dbReference>
<dbReference type="NCBIfam" id="NF008653">
    <property type="entry name" value="PRK11650.1"/>
    <property type="match status" value="1"/>
</dbReference>
<protein>
    <submittedName>
        <fullName evidence="6">Carbohydrate ABC transporter ATP-binding protein, CUT1 family</fullName>
    </submittedName>
</protein>
<dbReference type="InterPro" id="IPR047641">
    <property type="entry name" value="ABC_transpr_MalK/UgpC-like"/>
</dbReference>
<proteinExistence type="inferred from homology"/>
<dbReference type="Gene3D" id="2.40.50.100">
    <property type="match status" value="1"/>
</dbReference>
<dbReference type="SUPFAM" id="SSF52540">
    <property type="entry name" value="P-loop containing nucleoside triphosphate hydrolases"/>
    <property type="match status" value="1"/>
</dbReference>
<dbReference type="InterPro" id="IPR012340">
    <property type="entry name" value="NA-bd_OB-fold"/>
</dbReference>
<evidence type="ECO:0000256" key="2">
    <source>
        <dbReference type="ARBA" id="ARBA00022448"/>
    </source>
</evidence>
<organism evidence="6 7">
    <name type="scientific">Tranquillimonas rosea</name>
    <dbReference type="NCBI Taxonomy" id="641238"/>
    <lineage>
        <taxon>Bacteria</taxon>
        <taxon>Pseudomonadati</taxon>
        <taxon>Pseudomonadota</taxon>
        <taxon>Alphaproteobacteria</taxon>
        <taxon>Rhodobacterales</taxon>
        <taxon>Roseobacteraceae</taxon>
        <taxon>Tranquillimonas</taxon>
    </lineage>
</organism>
<evidence type="ECO:0000256" key="1">
    <source>
        <dbReference type="ARBA" id="ARBA00005417"/>
    </source>
</evidence>
<dbReference type="Gene3D" id="2.40.50.140">
    <property type="entry name" value="Nucleic acid-binding proteins"/>
    <property type="match status" value="1"/>
</dbReference>
<feature type="domain" description="ABC transporter" evidence="5">
    <location>
        <begin position="24"/>
        <end position="254"/>
    </location>
</feature>
<dbReference type="RefSeq" id="WP_092695735.1">
    <property type="nucleotide sequence ID" value="NZ_FOGU01000011.1"/>
</dbReference>
<dbReference type="EMBL" id="FOGU01000011">
    <property type="protein sequence ID" value="SES34688.1"/>
    <property type="molecule type" value="Genomic_DNA"/>
</dbReference>
<dbReference type="PROSITE" id="PS00211">
    <property type="entry name" value="ABC_TRANSPORTER_1"/>
    <property type="match status" value="1"/>
</dbReference>
<evidence type="ECO:0000259" key="5">
    <source>
        <dbReference type="PROSITE" id="PS50893"/>
    </source>
</evidence>
<keyword evidence="4 6" id="KW-0067">ATP-binding</keyword>
<comment type="similarity">
    <text evidence="1">Belongs to the ABC transporter superfamily.</text>
</comment>
<dbReference type="SMART" id="SM00382">
    <property type="entry name" value="AAA"/>
    <property type="match status" value="1"/>
</dbReference>
<accession>A0A1H9WLB0</accession>
<dbReference type="InterPro" id="IPR017871">
    <property type="entry name" value="ABC_transporter-like_CS"/>
</dbReference>